<dbReference type="InterPro" id="IPR010259">
    <property type="entry name" value="S8pro/Inhibitor_I9"/>
</dbReference>
<dbReference type="Gene3D" id="3.30.70.80">
    <property type="entry name" value="Peptidase S8 propeptide/proteinase inhibitor I9"/>
    <property type="match status" value="1"/>
</dbReference>
<evidence type="ECO:0000259" key="2">
    <source>
        <dbReference type="Pfam" id="PF05922"/>
    </source>
</evidence>
<dbReference type="AlphaFoldDB" id="A0A2S3HSI9"/>
<keyword evidence="1" id="KW-0732">Signal</keyword>
<accession>A0A2S3HSI9</accession>
<evidence type="ECO:0000256" key="1">
    <source>
        <dbReference type="SAM" id="SignalP"/>
    </source>
</evidence>
<dbReference type="Pfam" id="PF05922">
    <property type="entry name" value="Inhibitor_I9"/>
    <property type="match status" value="1"/>
</dbReference>
<dbReference type="PANTHER" id="PTHR48222">
    <property type="entry name" value="PROTEINASE INHIBITOR, PROPEPTIDE"/>
    <property type="match status" value="1"/>
</dbReference>
<gene>
    <name evidence="3" type="ORF">PAHAL_5G172200</name>
</gene>
<evidence type="ECO:0000313" key="3">
    <source>
        <dbReference type="EMBL" id="PAN28687.1"/>
    </source>
</evidence>
<organism evidence="3">
    <name type="scientific">Panicum hallii</name>
    <dbReference type="NCBI Taxonomy" id="206008"/>
    <lineage>
        <taxon>Eukaryota</taxon>
        <taxon>Viridiplantae</taxon>
        <taxon>Streptophyta</taxon>
        <taxon>Embryophyta</taxon>
        <taxon>Tracheophyta</taxon>
        <taxon>Spermatophyta</taxon>
        <taxon>Magnoliopsida</taxon>
        <taxon>Liliopsida</taxon>
        <taxon>Poales</taxon>
        <taxon>Poaceae</taxon>
        <taxon>PACMAD clade</taxon>
        <taxon>Panicoideae</taxon>
        <taxon>Panicodae</taxon>
        <taxon>Paniceae</taxon>
        <taxon>Panicinae</taxon>
        <taxon>Panicum</taxon>
        <taxon>Panicum sect. Panicum</taxon>
    </lineage>
</organism>
<feature type="domain" description="Inhibitor I9" evidence="2">
    <location>
        <begin position="60"/>
        <end position="106"/>
    </location>
</feature>
<sequence length="125" mass="13201">MKIAPTTVLPLLLPLLIFSPAAMSSVLAPSGADEHGPGVYIVFVSRDDYVDSRDYDLGLLASVVGSAAEAKGALLYHYSGLGFAARLAPEHAAQLSKEDGVAVFEDKMHGVQGDGRLPRFFQGNV</sequence>
<proteinExistence type="predicted"/>
<feature type="signal peptide" evidence="1">
    <location>
        <begin position="1"/>
        <end position="24"/>
    </location>
</feature>
<name>A0A2S3HSI9_9POAL</name>
<dbReference type="PANTHER" id="PTHR48222:SF8">
    <property type="entry name" value="OS01G0730000 PROTEIN"/>
    <property type="match status" value="1"/>
</dbReference>
<dbReference type="Proteomes" id="UP000243499">
    <property type="component" value="Chromosome 5"/>
</dbReference>
<reference evidence="3" key="1">
    <citation type="submission" date="2018-04" db="EMBL/GenBank/DDBJ databases">
        <title>WGS assembly of Panicum hallii.</title>
        <authorList>
            <person name="Lovell J."/>
            <person name="Jenkins J."/>
            <person name="Lowry D."/>
            <person name="Mamidi S."/>
            <person name="Sreedasyam A."/>
            <person name="Weng X."/>
            <person name="Barry K."/>
            <person name="Bonette J."/>
            <person name="Campitelli B."/>
            <person name="Daum C."/>
            <person name="Gordon S."/>
            <person name="Gould B."/>
            <person name="Lipzen A."/>
            <person name="Macqueen A."/>
            <person name="Palacio-Mejia J."/>
            <person name="Plott C."/>
            <person name="Shakirov E."/>
            <person name="Shu S."/>
            <person name="Yoshinaga Y."/>
            <person name="Zane M."/>
            <person name="Rokhsar D."/>
            <person name="Grimwood J."/>
            <person name="Schmutz J."/>
            <person name="Juenger T."/>
        </authorList>
    </citation>
    <scope>NUCLEOTIDE SEQUENCE [LARGE SCALE GENOMIC DNA]</scope>
    <source>
        <strain evidence="3">FIL2</strain>
    </source>
</reference>
<feature type="chain" id="PRO_5015645477" description="Inhibitor I9 domain-containing protein" evidence="1">
    <location>
        <begin position="25"/>
        <end position="125"/>
    </location>
</feature>
<dbReference type="InterPro" id="IPR037045">
    <property type="entry name" value="S8pro/Inhibitor_I9_sf"/>
</dbReference>
<dbReference type="Gramene" id="PAN28687">
    <property type="protein sequence ID" value="PAN28687"/>
    <property type="gene ID" value="PAHAL_5G172200"/>
</dbReference>
<protein>
    <recommendedName>
        <fullName evidence="2">Inhibitor I9 domain-containing protein</fullName>
    </recommendedName>
</protein>
<dbReference type="EMBL" id="CM008050">
    <property type="protein sequence ID" value="PAN28687.1"/>
    <property type="molecule type" value="Genomic_DNA"/>
</dbReference>